<dbReference type="Pfam" id="PF14907">
    <property type="entry name" value="NTP_transf_5"/>
    <property type="match status" value="1"/>
</dbReference>
<proteinExistence type="predicted"/>
<dbReference type="Gene3D" id="3.30.460.40">
    <property type="match status" value="1"/>
</dbReference>
<gene>
    <name evidence="1" type="ORF">L1F33_12775</name>
</gene>
<dbReference type="InterPro" id="IPR039498">
    <property type="entry name" value="NTP_transf_5"/>
</dbReference>
<reference evidence="1" key="1">
    <citation type="submission" date="2022-02" db="EMBL/GenBank/DDBJ databases">
        <title>Qipengyuania spongiae sp. nov., isolated from marine sponge.</title>
        <authorList>
            <person name="Li Z."/>
            <person name="Zhang M."/>
        </authorList>
    </citation>
    <scope>NUCLEOTIDE SEQUENCE</scope>
    <source>
        <strain evidence="1">PHS-Z21</strain>
    </source>
</reference>
<protein>
    <submittedName>
        <fullName evidence="1">Nucleotidyltransferase family protein</fullName>
    </submittedName>
</protein>
<dbReference type="Proteomes" id="UP001065265">
    <property type="component" value="Chromosome"/>
</dbReference>
<accession>A0ABY5T179</accession>
<organism evidence="1 2">
    <name type="scientific">Qipengyuania spongiae</name>
    <dbReference type="NCBI Taxonomy" id="2909673"/>
    <lineage>
        <taxon>Bacteria</taxon>
        <taxon>Pseudomonadati</taxon>
        <taxon>Pseudomonadota</taxon>
        <taxon>Alphaproteobacteria</taxon>
        <taxon>Sphingomonadales</taxon>
        <taxon>Erythrobacteraceae</taxon>
        <taxon>Qipengyuania</taxon>
    </lineage>
</organism>
<keyword evidence="2" id="KW-1185">Reference proteome</keyword>
<sequence length="369" mass="41257">MDDSGRSDALSELDPSRYAHIDSLLALLGLWFVGEEPSPKVEDWNTILDIAARTKTAGLVAHVADRVAVPEGIAGKISQMRDAILVRNLRNLDWTTKAVMALDAAGITSLVFKGVLRSKQVYGTWNVRASNDIDLLVPRSRYDEARKALKEAGFAPQVPDDSQWWHRCLGEAPYRRGDSDCPFIDLHQSLQQPGGPYPLDLESFFDTAITTKFGGVDLRTPDPLHALLICAINYGKAVRAHDPVIAPLHELAYATREFGPDEEEQLRQLARKQGLRRLVDRSLADANTMFPYALDQTDRDIHSDPVSLAMRPWRERPVLHRTRLIWEWTDGRLPGRVGGFGSGIGRVLMSNLQHHIDERRGRLALGHTA</sequence>
<dbReference type="RefSeq" id="WP_265558274.1">
    <property type="nucleotide sequence ID" value="NZ_CP092471.1"/>
</dbReference>
<name>A0ABY5T179_9SPHN</name>
<evidence type="ECO:0000313" key="1">
    <source>
        <dbReference type="EMBL" id="UVI39093.1"/>
    </source>
</evidence>
<evidence type="ECO:0000313" key="2">
    <source>
        <dbReference type="Proteomes" id="UP001065265"/>
    </source>
</evidence>
<dbReference type="EMBL" id="CP092471">
    <property type="protein sequence ID" value="UVI39093.1"/>
    <property type="molecule type" value="Genomic_DNA"/>
</dbReference>